<proteinExistence type="predicted"/>
<gene>
    <name evidence="3" type="ORF">EV201_1245</name>
</gene>
<dbReference type="InterPro" id="IPR006675">
    <property type="entry name" value="HDIG_dom"/>
</dbReference>
<dbReference type="InterPro" id="IPR011624">
    <property type="entry name" value="Metal-dep_PHydrolase_7TM_extra"/>
</dbReference>
<evidence type="ECO:0000313" key="4">
    <source>
        <dbReference type="Proteomes" id="UP000293562"/>
    </source>
</evidence>
<dbReference type="InterPro" id="IPR052722">
    <property type="entry name" value="PgpH_phosphodiesterase"/>
</dbReference>
<dbReference type="PANTHER" id="PTHR36442:SF1">
    <property type="entry name" value="CYCLIC-DI-AMP PHOSPHODIESTERASE PGPH"/>
    <property type="match status" value="1"/>
</dbReference>
<dbReference type="InterPro" id="IPR006674">
    <property type="entry name" value="HD_domain"/>
</dbReference>
<feature type="transmembrane region" description="Helical" evidence="1">
    <location>
        <begin position="364"/>
        <end position="386"/>
    </location>
</feature>
<feature type="transmembrane region" description="Helical" evidence="1">
    <location>
        <begin position="440"/>
        <end position="461"/>
    </location>
</feature>
<evidence type="ECO:0000313" key="3">
    <source>
        <dbReference type="EMBL" id="RZT96604.1"/>
    </source>
</evidence>
<feature type="domain" description="HD/PDEase" evidence="2">
    <location>
        <begin position="490"/>
        <end position="647"/>
    </location>
</feature>
<sequence length="705" mass="81624">MKKYIRWIRQNTKVIYRVLLFIITLGVLSLIYPNIGNFRYEYQKGKPWMHETLIAPFDFAIHKTEAELAANRDSLLANFSPYYEYKPEVLVNVSNKFNADFDKKWNAYIQTEHFKNLNYNESSTSIEKKRIRLYFQDIISGIYDVGIIEASTDQLQIPEKINRSLNNISEKIETKSLYTPQTAYEFINKSLKDDFKDQNYHVFFQNLNLDTYLTPNLIYNEDMSEKVRNSMLSSISLTKGLVKAGTRITLIGDIIDDDTFRVLESLKREYESILGSSQSHYLIMGGQSLLILACLILLFLYLRNFRIQILEDNKKLLFILLLIVIFVGLSSLAMKFPIINIYIIPFVLIPVVLRTLLDSRSALFIFIISLLLNGFLAPNSFEFLFLQLSAGIMAIYSLPQLERRGQLVITAIITFFTYSIVYFAFAITQEGSIQEIEWKNFIWFAINGLLLTFSYSLIYIFEKLFGFISDVTLIELANQNHPVLRQLIQHAPGTFQHSLTVANLAEAAINEIGGNPLLVRTGALYHDIGKMKNPVYFIENQMTNRNPHDSLEFDKSAQVITDHVKYGIQIAKKHKLPQQIIDFIQTHHGAGRVQYFYTSFKNKYPDKEIDEEKFTYPGPDPFSKETAVLMMADSVEAASRSLKEKTPESIENLVISLIDKQISENRFEMADISFKNIHQVKKIFIQMLINIYHARIEYPKEIIRD</sequence>
<dbReference type="SUPFAM" id="SSF109604">
    <property type="entry name" value="HD-domain/PDEase-like"/>
    <property type="match status" value="1"/>
</dbReference>
<accession>A0A4Q7VKE8</accession>
<organism evidence="3 4">
    <name type="scientific">Ancylomarina subtilis</name>
    <dbReference type="NCBI Taxonomy" id="1639035"/>
    <lineage>
        <taxon>Bacteria</taxon>
        <taxon>Pseudomonadati</taxon>
        <taxon>Bacteroidota</taxon>
        <taxon>Bacteroidia</taxon>
        <taxon>Marinilabiliales</taxon>
        <taxon>Marinifilaceae</taxon>
        <taxon>Ancylomarina</taxon>
    </lineage>
</organism>
<dbReference type="Gene3D" id="1.10.3210.10">
    <property type="entry name" value="Hypothetical protein af1432"/>
    <property type="match status" value="1"/>
</dbReference>
<dbReference type="PANTHER" id="PTHR36442">
    <property type="entry name" value="CYCLIC-DI-AMP PHOSPHODIESTERASE PGPH"/>
    <property type="match status" value="1"/>
</dbReference>
<dbReference type="CDD" id="cd00077">
    <property type="entry name" value="HDc"/>
    <property type="match status" value="1"/>
</dbReference>
<evidence type="ECO:0000256" key="1">
    <source>
        <dbReference type="SAM" id="Phobius"/>
    </source>
</evidence>
<dbReference type="RefSeq" id="WP_130306565.1">
    <property type="nucleotide sequence ID" value="NZ_SHKN01000001.1"/>
</dbReference>
<keyword evidence="1" id="KW-0812">Transmembrane</keyword>
<feature type="transmembrane region" description="Helical" evidence="1">
    <location>
        <begin position="14"/>
        <end position="32"/>
    </location>
</feature>
<keyword evidence="1" id="KW-0472">Membrane</keyword>
<dbReference type="InterPro" id="IPR011621">
    <property type="entry name" value="Metal-dep_PHydrolase_7TM_intra"/>
</dbReference>
<dbReference type="Pfam" id="PF01966">
    <property type="entry name" value="HD"/>
    <property type="match status" value="1"/>
</dbReference>
<feature type="transmembrane region" description="Helical" evidence="1">
    <location>
        <begin position="316"/>
        <end position="333"/>
    </location>
</feature>
<dbReference type="NCBIfam" id="TIGR00277">
    <property type="entry name" value="HDIG"/>
    <property type="match status" value="1"/>
</dbReference>
<comment type="caution">
    <text evidence="3">The sequence shown here is derived from an EMBL/GenBank/DDBJ whole genome shotgun (WGS) entry which is preliminary data.</text>
</comment>
<feature type="transmembrane region" description="Helical" evidence="1">
    <location>
        <begin position="339"/>
        <end position="357"/>
    </location>
</feature>
<feature type="transmembrane region" description="Helical" evidence="1">
    <location>
        <begin position="406"/>
        <end position="428"/>
    </location>
</feature>
<dbReference type="OrthoDB" id="9806952at2"/>
<protein>
    <recommendedName>
        <fullName evidence="2">HD/PDEase domain-containing protein</fullName>
    </recommendedName>
</protein>
<dbReference type="SMART" id="SM00471">
    <property type="entry name" value="HDc"/>
    <property type="match status" value="1"/>
</dbReference>
<dbReference type="Pfam" id="PF07697">
    <property type="entry name" value="7TMR-HDED"/>
    <property type="match status" value="1"/>
</dbReference>
<dbReference type="AlphaFoldDB" id="A0A4Q7VKE8"/>
<name>A0A4Q7VKE8_9BACT</name>
<reference evidence="3 4" key="1">
    <citation type="submission" date="2019-02" db="EMBL/GenBank/DDBJ databases">
        <title>Genomic Encyclopedia of Type Strains, Phase IV (KMG-IV): sequencing the most valuable type-strain genomes for metagenomic binning, comparative biology and taxonomic classification.</title>
        <authorList>
            <person name="Goeker M."/>
        </authorList>
    </citation>
    <scope>NUCLEOTIDE SEQUENCE [LARGE SCALE GENOMIC DNA]</scope>
    <source>
        <strain evidence="3 4">DSM 28825</strain>
    </source>
</reference>
<evidence type="ECO:0000259" key="2">
    <source>
        <dbReference type="SMART" id="SM00471"/>
    </source>
</evidence>
<feature type="transmembrane region" description="Helical" evidence="1">
    <location>
        <begin position="281"/>
        <end position="304"/>
    </location>
</feature>
<dbReference type="InterPro" id="IPR003607">
    <property type="entry name" value="HD/PDEase_dom"/>
</dbReference>
<keyword evidence="1" id="KW-1133">Transmembrane helix</keyword>
<dbReference type="EMBL" id="SHKN01000001">
    <property type="protein sequence ID" value="RZT96604.1"/>
    <property type="molecule type" value="Genomic_DNA"/>
</dbReference>
<keyword evidence="4" id="KW-1185">Reference proteome</keyword>
<dbReference type="Pfam" id="PF07698">
    <property type="entry name" value="7TM-7TMR_HD"/>
    <property type="match status" value="1"/>
</dbReference>
<dbReference type="Proteomes" id="UP000293562">
    <property type="component" value="Unassembled WGS sequence"/>
</dbReference>